<sequence length="114" mass="12752">MLDGLRGRLFNFLLLLPSSSSVQIENCFGTACSYIIAFLLVKAEMEACFSVAFGLHKCLCVLHKICHSCFEMLLASLLYGFNYECIFFLSLFIIIIFFFAEVCSSSGAFLYHAG</sequence>
<accession>A0A023G498</accession>
<keyword evidence="1" id="KW-0472">Membrane</keyword>
<proteinExistence type="evidence at transcript level"/>
<organism evidence="3">
    <name type="scientific">Amblyomma triste</name>
    <name type="common">Neotropical tick</name>
    <dbReference type="NCBI Taxonomy" id="251400"/>
    <lineage>
        <taxon>Eukaryota</taxon>
        <taxon>Metazoa</taxon>
        <taxon>Ecdysozoa</taxon>
        <taxon>Arthropoda</taxon>
        <taxon>Chelicerata</taxon>
        <taxon>Arachnida</taxon>
        <taxon>Acari</taxon>
        <taxon>Parasitiformes</taxon>
        <taxon>Ixodida</taxon>
        <taxon>Ixodoidea</taxon>
        <taxon>Ixodidae</taxon>
        <taxon>Amblyomminae</taxon>
        <taxon>Amblyomma</taxon>
    </lineage>
</organism>
<evidence type="ECO:0000313" key="3">
    <source>
        <dbReference type="EMBL" id="JAC27698.1"/>
    </source>
</evidence>
<keyword evidence="1" id="KW-0812">Transmembrane</keyword>
<keyword evidence="1" id="KW-1133">Transmembrane helix</keyword>
<evidence type="ECO:0000256" key="2">
    <source>
        <dbReference type="SAM" id="SignalP"/>
    </source>
</evidence>
<feature type="transmembrane region" description="Helical" evidence="1">
    <location>
        <begin position="87"/>
        <end position="111"/>
    </location>
</feature>
<dbReference type="EMBL" id="GBBM01007720">
    <property type="protein sequence ID" value="JAC27698.1"/>
    <property type="molecule type" value="mRNA"/>
</dbReference>
<evidence type="ECO:0000256" key="1">
    <source>
        <dbReference type="SAM" id="Phobius"/>
    </source>
</evidence>
<keyword evidence="2" id="KW-0732">Signal</keyword>
<feature type="signal peptide" evidence="2">
    <location>
        <begin position="1"/>
        <end position="21"/>
    </location>
</feature>
<dbReference type="AlphaFoldDB" id="A0A023G498"/>
<protein>
    <submittedName>
        <fullName evidence="3">Putative secreted protein</fullName>
    </submittedName>
</protein>
<name>A0A023G498_AMBTT</name>
<reference evidence="3" key="1">
    <citation type="submission" date="2014-03" db="EMBL/GenBank/DDBJ databases">
        <title>The sialotranscriptome of Amblyomma triste, Amblyomma parvum and Amblyomma cajennense ticks, uncovered by 454-based RNA-seq.</title>
        <authorList>
            <person name="Garcia G.R."/>
            <person name="Gardinassi L.G."/>
            <person name="Ribeiro J.M."/>
            <person name="Anatriello E."/>
            <person name="Ferreira B.R."/>
            <person name="Moreira H.N."/>
            <person name="Mafra C."/>
            <person name="Olegario M.M."/>
            <person name="Szabo P.J."/>
            <person name="Miranda-Santos I.K."/>
            <person name="Maruyama S.R."/>
        </authorList>
    </citation>
    <scope>NUCLEOTIDE SEQUENCE</scope>
    <source>
        <strain evidence="3">Mato Grasso do Sul</strain>
        <tissue evidence="3">Salivary glands</tissue>
    </source>
</reference>
<feature type="chain" id="PRO_5001521658" evidence="2">
    <location>
        <begin position="22"/>
        <end position="114"/>
    </location>
</feature>